<dbReference type="SMART" id="SM00304">
    <property type="entry name" value="HAMP"/>
    <property type="match status" value="1"/>
</dbReference>
<organism evidence="14 15">
    <name type="scientific">Thermoflexibacter ruber</name>
    <dbReference type="NCBI Taxonomy" id="1003"/>
    <lineage>
        <taxon>Bacteria</taxon>
        <taxon>Pseudomonadati</taxon>
        <taxon>Bacteroidota</taxon>
        <taxon>Cytophagia</taxon>
        <taxon>Cytophagales</taxon>
        <taxon>Thermoflexibacteraceae</taxon>
        <taxon>Thermoflexibacter</taxon>
    </lineage>
</organism>
<evidence type="ECO:0000256" key="2">
    <source>
        <dbReference type="ARBA" id="ARBA00004370"/>
    </source>
</evidence>
<feature type="domain" description="Histidine kinase" evidence="12">
    <location>
        <begin position="238"/>
        <end position="455"/>
    </location>
</feature>
<dbReference type="SUPFAM" id="SSF55874">
    <property type="entry name" value="ATPase domain of HSP90 chaperone/DNA topoisomerase II/histidine kinase"/>
    <property type="match status" value="1"/>
</dbReference>
<evidence type="ECO:0000256" key="10">
    <source>
        <dbReference type="ARBA" id="ARBA00023136"/>
    </source>
</evidence>
<dbReference type="SMART" id="SM00388">
    <property type="entry name" value="HisKA"/>
    <property type="match status" value="1"/>
</dbReference>
<keyword evidence="6 11" id="KW-0812">Transmembrane</keyword>
<dbReference type="InterPro" id="IPR050428">
    <property type="entry name" value="TCS_sensor_his_kinase"/>
</dbReference>
<feature type="domain" description="HAMP" evidence="13">
    <location>
        <begin position="177"/>
        <end position="230"/>
    </location>
</feature>
<evidence type="ECO:0000256" key="9">
    <source>
        <dbReference type="ARBA" id="ARBA00023012"/>
    </source>
</evidence>
<evidence type="ECO:0000256" key="4">
    <source>
        <dbReference type="ARBA" id="ARBA00022553"/>
    </source>
</evidence>
<evidence type="ECO:0000256" key="3">
    <source>
        <dbReference type="ARBA" id="ARBA00012438"/>
    </source>
</evidence>
<dbReference type="PANTHER" id="PTHR45436">
    <property type="entry name" value="SENSOR HISTIDINE KINASE YKOH"/>
    <property type="match status" value="1"/>
</dbReference>
<keyword evidence="10 11" id="KW-0472">Membrane</keyword>
<dbReference type="SUPFAM" id="SSF158472">
    <property type="entry name" value="HAMP domain-like"/>
    <property type="match status" value="1"/>
</dbReference>
<dbReference type="AlphaFoldDB" id="A0A1I2ESM4"/>
<dbReference type="InterPro" id="IPR003594">
    <property type="entry name" value="HATPase_dom"/>
</dbReference>
<evidence type="ECO:0000256" key="1">
    <source>
        <dbReference type="ARBA" id="ARBA00000085"/>
    </source>
</evidence>
<keyword evidence="4" id="KW-0597">Phosphoprotein</keyword>
<dbReference type="GO" id="GO:0000155">
    <property type="term" value="F:phosphorelay sensor kinase activity"/>
    <property type="evidence" value="ECO:0007669"/>
    <property type="project" value="InterPro"/>
</dbReference>
<evidence type="ECO:0000256" key="7">
    <source>
        <dbReference type="ARBA" id="ARBA00022777"/>
    </source>
</evidence>
<dbReference type="PROSITE" id="PS50885">
    <property type="entry name" value="HAMP"/>
    <property type="match status" value="1"/>
</dbReference>
<dbReference type="InterPro" id="IPR036097">
    <property type="entry name" value="HisK_dim/P_sf"/>
</dbReference>
<dbReference type="RefSeq" id="WP_091542698.1">
    <property type="nucleotide sequence ID" value="NZ_FONY01000011.1"/>
</dbReference>
<dbReference type="PROSITE" id="PS50109">
    <property type="entry name" value="HIS_KIN"/>
    <property type="match status" value="1"/>
</dbReference>
<dbReference type="EC" id="2.7.13.3" evidence="3"/>
<comment type="subcellular location">
    <subcellularLocation>
        <location evidence="2">Membrane</location>
    </subcellularLocation>
</comment>
<dbReference type="InterPro" id="IPR005467">
    <property type="entry name" value="His_kinase_dom"/>
</dbReference>
<dbReference type="SMART" id="SM00387">
    <property type="entry name" value="HATPase_c"/>
    <property type="match status" value="1"/>
</dbReference>
<evidence type="ECO:0000256" key="11">
    <source>
        <dbReference type="SAM" id="Phobius"/>
    </source>
</evidence>
<proteinExistence type="predicted"/>
<evidence type="ECO:0000259" key="12">
    <source>
        <dbReference type="PROSITE" id="PS50109"/>
    </source>
</evidence>
<dbReference type="GO" id="GO:0005886">
    <property type="term" value="C:plasma membrane"/>
    <property type="evidence" value="ECO:0007669"/>
    <property type="project" value="TreeGrafter"/>
</dbReference>
<sequence>MSIRNRLTLLFTAIVAVIFTAILSAIYLLSVNYSESSFYDRLRERAFIAYRIYLEKNQLSKQLLVEFEQEDLEKLSREVLQIYDKQNNVTFISTEDNWKLTQVELNQIKKLKKLNFKKENRYVVGVYHQENNQEFIVVASAIDKVGSSKIKQLQLVIIISFSIGLIIIYLSGHFFANNALNPMNDVMTQVKQITDSNLSMRVSAGNENDEIGRLTRTFNEMLDRIEGAFEAQRSFASLASHELRTPLTAIIGELQVLNTRDRSTQDYKKGIEKALEEAKLLKNIIDDLLVFTRTHLQDGEGMKEIFRIDELLWEIQDTIFLRNKTAKLKLILNQMPENQDLLKIQGNIDLMRVALNNVVENALKYSNNQEVICEMNWYESHIKINIIDTGIGIPAEDLKRITEPFYRAENARTYTGSGIGLALTQKIIQKHQGEMRIRSNENQGTTVSISLPTQKHSPKEHVLTFEKSLNPI</sequence>
<keyword evidence="9" id="KW-0902">Two-component regulatory system</keyword>
<dbReference type="InterPro" id="IPR004358">
    <property type="entry name" value="Sig_transdc_His_kin-like_C"/>
</dbReference>
<dbReference type="CDD" id="cd06225">
    <property type="entry name" value="HAMP"/>
    <property type="match status" value="1"/>
</dbReference>
<gene>
    <name evidence="14" type="ORF">SAMN04488541_10118</name>
</gene>
<dbReference type="Proteomes" id="UP000199513">
    <property type="component" value="Unassembled WGS sequence"/>
</dbReference>
<dbReference type="PRINTS" id="PR00344">
    <property type="entry name" value="BCTRLSENSOR"/>
</dbReference>
<dbReference type="EMBL" id="FONY01000011">
    <property type="protein sequence ID" value="SFE95723.1"/>
    <property type="molecule type" value="Genomic_DNA"/>
</dbReference>
<name>A0A1I2ESM4_9BACT</name>
<dbReference type="Pfam" id="PF02518">
    <property type="entry name" value="HATPase_c"/>
    <property type="match status" value="1"/>
</dbReference>
<reference evidence="14 15" key="1">
    <citation type="submission" date="2016-10" db="EMBL/GenBank/DDBJ databases">
        <authorList>
            <person name="de Groot N.N."/>
        </authorList>
    </citation>
    <scope>NUCLEOTIDE SEQUENCE [LARGE SCALE GENOMIC DNA]</scope>
    <source>
        <strain>GEY</strain>
        <strain evidence="15">DSM 9560</strain>
    </source>
</reference>
<dbReference type="InterPro" id="IPR036890">
    <property type="entry name" value="HATPase_C_sf"/>
</dbReference>
<dbReference type="Gene3D" id="6.10.340.10">
    <property type="match status" value="1"/>
</dbReference>
<accession>A0A1I2ESM4</accession>
<dbReference type="PANTHER" id="PTHR45436:SF5">
    <property type="entry name" value="SENSOR HISTIDINE KINASE TRCS"/>
    <property type="match status" value="1"/>
</dbReference>
<dbReference type="Gene3D" id="1.10.287.130">
    <property type="match status" value="1"/>
</dbReference>
<dbReference type="InterPro" id="IPR003660">
    <property type="entry name" value="HAMP_dom"/>
</dbReference>
<dbReference type="SUPFAM" id="SSF47384">
    <property type="entry name" value="Homodimeric domain of signal transducing histidine kinase"/>
    <property type="match status" value="1"/>
</dbReference>
<evidence type="ECO:0000259" key="13">
    <source>
        <dbReference type="PROSITE" id="PS50885"/>
    </source>
</evidence>
<dbReference type="Pfam" id="PF00512">
    <property type="entry name" value="HisKA"/>
    <property type="match status" value="1"/>
</dbReference>
<evidence type="ECO:0000256" key="5">
    <source>
        <dbReference type="ARBA" id="ARBA00022679"/>
    </source>
</evidence>
<dbReference type="Gene3D" id="3.30.565.10">
    <property type="entry name" value="Histidine kinase-like ATPase, C-terminal domain"/>
    <property type="match status" value="1"/>
</dbReference>
<feature type="transmembrane region" description="Helical" evidence="11">
    <location>
        <begin position="6"/>
        <end position="29"/>
    </location>
</feature>
<dbReference type="Pfam" id="PF00672">
    <property type="entry name" value="HAMP"/>
    <property type="match status" value="1"/>
</dbReference>
<keyword evidence="7 14" id="KW-0418">Kinase</keyword>
<dbReference type="OrthoDB" id="594725at2"/>
<dbReference type="InterPro" id="IPR003661">
    <property type="entry name" value="HisK_dim/P_dom"/>
</dbReference>
<evidence type="ECO:0000313" key="14">
    <source>
        <dbReference type="EMBL" id="SFE95723.1"/>
    </source>
</evidence>
<keyword evidence="8 11" id="KW-1133">Transmembrane helix</keyword>
<evidence type="ECO:0000256" key="8">
    <source>
        <dbReference type="ARBA" id="ARBA00022989"/>
    </source>
</evidence>
<evidence type="ECO:0000313" key="15">
    <source>
        <dbReference type="Proteomes" id="UP000199513"/>
    </source>
</evidence>
<dbReference type="CDD" id="cd00075">
    <property type="entry name" value="HATPase"/>
    <property type="match status" value="1"/>
</dbReference>
<keyword evidence="5" id="KW-0808">Transferase</keyword>
<dbReference type="CDD" id="cd00082">
    <property type="entry name" value="HisKA"/>
    <property type="match status" value="1"/>
</dbReference>
<comment type="catalytic activity">
    <reaction evidence="1">
        <text>ATP + protein L-histidine = ADP + protein N-phospho-L-histidine.</text>
        <dbReference type="EC" id="2.7.13.3"/>
    </reaction>
</comment>
<keyword evidence="15" id="KW-1185">Reference proteome</keyword>
<dbReference type="STRING" id="1003.SAMN04488541_10118"/>
<protein>
    <recommendedName>
        <fullName evidence="3">histidine kinase</fullName>
        <ecNumber evidence="3">2.7.13.3</ecNumber>
    </recommendedName>
</protein>
<feature type="transmembrane region" description="Helical" evidence="11">
    <location>
        <begin position="153"/>
        <end position="176"/>
    </location>
</feature>
<evidence type="ECO:0000256" key="6">
    <source>
        <dbReference type="ARBA" id="ARBA00022692"/>
    </source>
</evidence>